<evidence type="ECO:0000313" key="2">
    <source>
        <dbReference type="EMBL" id="KAF2203172.1"/>
    </source>
</evidence>
<sequence>MPRTQRQSDGYFQANLIREERAQAAEQEEYRNVFARAEHLGDMHVDFVHPDMTQMPAPHDALGLYRGPFASSATPMDRFLCMSSTHDAHPWMAKRAMGRTGVEYGDLERIEVRKLAFELIAAEERSDNTQETGPGSPQAPSDILSTSLLYEIKKAKRATKGVRIHKRIGVRKRETKEEATNKSSQDSAKRSTTVGASYRGARK</sequence>
<feature type="compositionally biased region" description="Polar residues" evidence="1">
    <location>
        <begin position="129"/>
        <end position="143"/>
    </location>
</feature>
<evidence type="ECO:0000256" key="1">
    <source>
        <dbReference type="SAM" id="MobiDB-lite"/>
    </source>
</evidence>
<dbReference type="OrthoDB" id="3778648at2759"/>
<dbReference type="AlphaFoldDB" id="A0A9P4JTU8"/>
<name>A0A9P4JTU8_9PLEO</name>
<feature type="compositionally biased region" description="Basic residues" evidence="1">
    <location>
        <begin position="156"/>
        <end position="170"/>
    </location>
</feature>
<feature type="compositionally biased region" description="Basic and acidic residues" evidence="1">
    <location>
        <begin position="171"/>
        <end position="180"/>
    </location>
</feature>
<dbReference type="Proteomes" id="UP000799536">
    <property type="component" value="Unassembled WGS sequence"/>
</dbReference>
<feature type="region of interest" description="Disordered" evidence="1">
    <location>
        <begin position="156"/>
        <end position="203"/>
    </location>
</feature>
<gene>
    <name evidence="2" type="ORF">GQ43DRAFT_470235</name>
</gene>
<protein>
    <submittedName>
        <fullName evidence="2">Uncharacterized protein</fullName>
    </submittedName>
</protein>
<feature type="compositionally biased region" description="Polar residues" evidence="1">
    <location>
        <begin position="181"/>
        <end position="195"/>
    </location>
</feature>
<organism evidence="2 3">
    <name type="scientific">Delitschia confertaspora ATCC 74209</name>
    <dbReference type="NCBI Taxonomy" id="1513339"/>
    <lineage>
        <taxon>Eukaryota</taxon>
        <taxon>Fungi</taxon>
        <taxon>Dikarya</taxon>
        <taxon>Ascomycota</taxon>
        <taxon>Pezizomycotina</taxon>
        <taxon>Dothideomycetes</taxon>
        <taxon>Pleosporomycetidae</taxon>
        <taxon>Pleosporales</taxon>
        <taxon>Delitschiaceae</taxon>
        <taxon>Delitschia</taxon>
    </lineage>
</organism>
<dbReference type="EMBL" id="ML993911">
    <property type="protein sequence ID" value="KAF2203172.1"/>
    <property type="molecule type" value="Genomic_DNA"/>
</dbReference>
<comment type="caution">
    <text evidence="2">The sequence shown here is derived from an EMBL/GenBank/DDBJ whole genome shotgun (WGS) entry which is preliminary data.</text>
</comment>
<feature type="region of interest" description="Disordered" evidence="1">
    <location>
        <begin position="124"/>
        <end position="143"/>
    </location>
</feature>
<accession>A0A9P4JTU8</accession>
<proteinExistence type="predicted"/>
<keyword evidence="3" id="KW-1185">Reference proteome</keyword>
<reference evidence="2" key="1">
    <citation type="journal article" date="2020" name="Stud. Mycol.">
        <title>101 Dothideomycetes genomes: a test case for predicting lifestyles and emergence of pathogens.</title>
        <authorList>
            <person name="Haridas S."/>
            <person name="Albert R."/>
            <person name="Binder M."/>
            <person name="Bloem J."/>
            <person name="Labutti K."/>
            <person name="Salamov A."/>
            <person name="Andreopoulos B."/>
            <person name="Baker S."/>
            <person name="Barry K."/>
            <person name="Bills G."/>
            <person name="Bluhm B."/>
            <person name="Cannon C."/>
            <person name="Castanera R."/>
            <person name="Culley D."/>
            <person name="Daum C."/>
            <person name="Ezra D."/>
            <person name="Gonzalez J."/>
            <person name="Henrissat B."/>
            <person name="Kuo A."/>
            <person name="Liang C."/>
            <person name="Lipzen A."/>
            <person name="Lutzoni F."/>
            <person name="Magnuson J."/>
            <person name="Mondo S."/>
            <person name="Nolan M."/>
            <person name="Ohm R."/>
            <person name="Pangilinan J."/>
            <person name="Park H.-J."/>
            <person name="Ramirez L."/>
            <person name="Alfaro M."/>
            <person name="Sun H."/>
            <person name="Tritt A."/>
            <person name="Yoshinaga Y."/>
            <person name="Zwiers L.-H."/>
            <person name="Turgeon B."/>
            <person name="Goodwin S."/>
            <person name="Spatafora J."/>
            <person name="Crous P."/>
            <person name="Grigoriev I."/>
        </authorList>
    </citation>
    <scope>NUCLEOTIDE SEQUENCE</scope>
    <source>
        <strain evidence="2">ATCC 74209</strain>
    </source>
</reference>
<evidence type="ECO:0000313" key="3">
    <source>
        <dbReference type="Proteomes" id="UP000799536"/>
    </source>
</evidence>